<dbReference type="AlphaFoldDB" id="A0AA36HF87"/>
<dbReference type="Pfam" id="PF01060">
    <property type="entry name" value="TTR-52"/>
    <property type="match status" value="1"/>
</dbReference>
<dbReference type="Proteomes" id="UP001176961">
    <property type="component" value="Unassembled WGS sequence"/>
</dbReference>
<name>A0AA36HF87_CYLNA</name>
<comment type="caution">
    <text evidence="5">The sequence shown here is derived from an EMBL/GenBank/DDBJ whole genome shotgun (WGS) entry which is preliminary data.</text>
</comment>
<dbReference type="GO" id="GO:0005576">
    <property type="term" value="C:extracellular region"/>
    <property type="evidence" value="ECO:0007669"/>
    <property type="project" value="UniProtKB-SubCell"/>
</dbReference>
<sequence>MSTLLAAVLFIHLSAVYAGEGTVNAFGCVYCKGRPLTNITVRMYDVDFFFDAFMGYAVTDEEGCFFINGTASDLRDEIDPVINFYHTCEMDIDYGRCLLKSRMFLGEDEINTSKPLNFTKIDVAQLPTAKDCFH</sequence>
<gene>
    <name evidence="5" type="ORF">CYNAS_LOCUS21133</name>
</gene>
<comment type="similarity">
    <text evidence="2">Belongs to the nematode transthyretin-like family.</text>
</comment>
<dbReference type="InterPro" id="IPR001534">
    <property type="entry name" value="Transthyretin-like"/>
</dbReference>
<evidence type="ECO:0000313" key="5">
    <source>
        <dbReference type="EMBL" id="CAJ0609150.1"/>
    </source>
</evidence>
<evidence type="ECO:0000313" key="6">
    <source>
        <dbReference type="Proteomes" id="UP001176961"/>
    </source>
</evidence>
<dbReference type="EMBL" id="CATQJL010000326">
    <property type="protein sequence ID" value="CAJ0609150.1"/>
    <property type="molecule type" value="Genomic_DNA"/>
</dbReference>
<evidence type="ECO:0000256" key="1">
    <source>
        <dbReference type="ARBA" id="ARBA00004613"/>
    </source>
</evidence>
<evidence type="ECO:0000256" key="3">
    <source>
        <dbReference type="ARBA" id="ARBA00022525"/>
    </source>
</evidence>
<dbReference type="InterPro" id="IPR038479">
    <property type="entry name" value="Transthyretin-like_sf"/>
</dbReference>
<dbReference type="PANTHER" id="PTHR21700">
    <property type="entry name" value="TRANSTHYRETIN-LIKE FAMILY PROTEIN-RELATED"/>
    <property type="match status" value="1"/>
</dbReference>
<accession>A0AA36HF87</accession>
<proteinExistence type="inferred from homology"/>
<dbReference type="Gene3D" id="2.60.40.3330">
    <property type="match status" value="1"/>
</dbReference>
<evidence type="ECO:0008006" key="7">
    <source>
        <dbReference type="Google" id="ProtNLM"/>
    </source>
</evidence>
<comment type="subcellular location">
    <subcellularLocation>
        <location evidence="1">Secreted</location>
    </subcellularLocation>
</comment>
<evidence type="ECO:0000256" key="4">
    <source>
        <dbReference type="ARBA" id="ARBA00022729"/>
    </source>
</evidence>
<keyword evidence="4" id="KW-0732">Signal</keyword>
<evidence type="ECO:0000256" key="2">
    <source>
        <dbReference type="ARBA" id="ARBA00010112"/>
    </source>
</evidence>
<organism evidence="5 6">
    <name type="scientific">Cylicocyclus nassatus</name>
    <name type="common">Nematode worm</name>
    <dbReference type="NCBI Taxonomy" id="53992"/>
    <lineage>
        <taxon>Eukaryota</taxon>
        <taxon>Metazoa</taxon>
        <taxon>Ecdysozoa</taxon>
        <taxon>Nematoda</taxon>
        <taxon>Chromadorea</taxon>
        <taxon>Rhabditida</taxon>
        <taxon>Rhabditina</taxon>
        <taxon>Rhabditomorpha</taxon>
        <taxon>Strongyloidea</taxon>
        <taxon>Strongylidae</taxon>
        <taxon>Cylicocyclus</taxon>
    </lineage>
</organism>
<protein>
    <recommendedName>
        <fullName evidence="7">Transthyretin-like family protein</fullName>
    </recommendedName>
</protein>
<keyword evidence="3" id="KW-0964">Secreted</keyword>
<reference evidence="5" key="1">
    <citation type="submission" date="2023-07" db="EMBL/GenBank/DDBJ databases">
        <authorList>
            <consortium name="CYATHOMIX"/>
        </authorList>
    </citation>
    <scope>NUCLEOTIDE SEQUENCE</scope>
    <source>
        <strain evidence="5">N/A</strain>
    </source>
</reference>
<keyword evidence="6" id="KW-1185">Reference proteome</keyword>
<dbReference type="GO" id="GO:0009986">
    <property type="term" value="C:cell surface"/>
    <property type="evidence" value="ECO:0007669"/>
    <property type="project" value="InterPro"/>
</dbReference>